<dbReference type="SUPFAM" id="SSF51735">
    <property type="entry name" value="NAD(P)-binding Rossmann-fold domains"/>
    <property type="match status" value="1"/>
</dbReference>
<evidence type="ECO:0000256" key="1">
    <source>
        <dbReference type="ARBA" id="ARBA00022857"/>
    </source>
</evidence>
<dbReference type="GO" id="GO:0009089">
    <property type="term" value="P:lysine biosynthetic process via diaminopimelate"/>
    <property type="evidence" value="ECO:0007669"/>
    <property type="project" value="InterPro"/>
</dbReference>
<dbReference type="InterPro" id="IPR036291">
    <property type="entry name" value="NAD(P)-bd_dom_sf"/>
</dbReference>
<dbReference type="GO" id="GO:0008839">
    <property type="term" value="F:4-hydroxy-tetrahydrodipicolinate reductase"/>
    <property type="evidence" value="ECO:0007669"/>
    <property type="project" value="InterPro"/>
</dbReference>
<organism evidence="5 6">
    <name type="scientific">Steroidobacter agaridevorans</name>
    <dbReference type="NCBI Taxonomy" id="2695856"/>
    <lineage>
        <taxon>Bacteria</taxon>
        <taxon>Pseudomonadati</taxon>
        <taxon>Pseudomonadota</taxon>
        <taxon>Gammaproteobacteria</taxon>
        <taxon>Steroidobacterales</taxon>
        <taxon>Steroidobacteraceae</taxon>
        <taxon>Steroidobacter</taxon>
    </lineage>
</organism>
<dbReference type="Gene3D" id="3.40.50.720">
    <property type="entry name" value="NAD(P)-binding Rossmann-like Domain"/>
    <property type="match status" value="1"/>
</dbReference>
<accession>A0A829YAJ4</accession>
<evidence type="ECO:0000256" key="2">
    <source>
        <dbReference type="ARBA" id="ARBA00023002"/>
    </source>
</evidence>
<dbReference type="RefSeq" id="WP_161811624.1">
    <property type="nucleotide sequence ID" value="NZ_BLJN01000002.1"/>
</dbReference>
<sequence>MRAAPYKVVQWATGNIGTRSLRSVIEHPNLELVGLYVHSGEKAGRDAGELCGLAPTGIKATNSIDEVIALRPDCVLYMQQGANIDDLCGLLSAGANVVTTRVEFHDPLTLDPGVRQRLEDACRKGGTSLHSTGSSPGFITEALPIVLLSLQRRLEGLTVNEFADVSGRNSPDMLFKVMGFGQPPAVLNRHILAEVKVGFANSFRALANAIAMPLDGVEIEGECATVRNSTRIAAGVIEKGTVGALRITVSGMRQGRALMRMRLNWYCSKDIAEPWDLRDSGWHVVVEGDVPLDVSIRYPIAIEQYAQMTPGLTAHRAVNAVPVVCEAAPGIRTTAELPQVISQLG</sequence>
<name>A0A829YAJ4_9GAMM</name>
<evidence type="ECO:0000259" key="3">
    <source>
        <dbReference type="Pfam" id="PF01113"/>
    </source>
</evidence>
<evidence type="ECO:0000259" key="4">
    <source>
        <dbReference type="Pfam" id="PF19328"/>
    </source>
</evidence>
<dbReference type="InterPro" id="IPR045760">
    <property type="entry name" value="DAP_DH_C"/>
</dbReference>
<reference evidence="6" key="1">
    <citation type="submission" date="2020-01" db="EMBL/GenBank/DDBJ databases">
        <title>'Steroidobacter agaridevorans' sp. nov., agar-degrading bacteria isolated from rhizosphere soils.</title>
        <authorList>
            <person name="Ikenaga M."/>
            <person name="Kataoka M."/>
            <person name="Murouchi A."/>
            <person name="Katsuragi S."/>
            <person name="Sakai M."/>
        </authorList>
    </citation>
    <scope>NUCLEOTIDE SEQUENCE [LARGE SCALE GENOMIC DNA]</scope>
    <source>
        <strain evidence="6">YU21-B</strain>
    </source>
</reference>
<comment type="caution">
    <text evidence="5">The sequence shown here is derived from an EMBL/GenBank/DDBJ whole genome shotgun (WGS) entry which is preliminary data.</text>
</comment>
<protein>
    <submittedName>
        <fullName evidence="5">Dihydrodipicolinate reductase</fullName>
    </submittedName>
</protein>
<gene>
    <name evidence="5" type="primary">dapB_1</name>
    <name evidence="5" type="ORF">GCM10011487_18680</name>
</gene>
<evidence type="ECO:0000313" key="5">
    <source>
        <dbReference type="EMBL" id="GFE79868.1"/>
    </source>
</evidence>
<keyword evidence="1" id="KW-0521">NADP</keyword>
<dbReference type="Proteomes" id="UP000445000">
    <property type="component" value="Unassembled WGS sequence"/>
</dbReference>
<evidence type="ECO:0000313" key="6">
    <source>
        <dbReference type="Proteomes" id="UP000445000"/>
    </source>
</evidence>
<feature type="domain" description="Dihydrodipicolinate reductase N-terminal" evidence="3">
    <location>
        <begin position="12"/>
        <end position="75"/>
    </location>
</feature>
<feature type="domain" description="2,4-diaminopentanoate dehydrogenase C-terminal" evidence="4">
    <location>
        <begin position="196"/>
        <end position="339"/>
    </location>
</feature>
<dbReference type="Pfam" id="PF19328">
    <property type="entry name" value="DAP_DH_C"/>
    <property type="match status" value="1"/>
</dbReference>
<dbReference type="InterPro" id="IPR000846">
    <property type="entry name" value="DapB_N"/>
</dbReference>
<dbReference type="AlphaFoldDB" id="A0A829YAJ4"/>
<keyword evidence="2" id="KW-0560">Oxidoreductase</keyword>
<dbReference type="Pfam" id="PF01113">
    <property type="entry name" value="DapB_N"/>
    <property type="match status" value="1"/>
</dbReference>
<proteinExistence type="predicted"/>
<dbReference type="CDD" id="cd24146">
    <property type="entry name" value="nat-AmDH_N_like"/>
    <property type="match status" value="1"/>
</dbReference>
<keyword evidence="6" id="KW-1185">Reference proteome</keyword>
<dbReference type="EMBL" id="BLJN01000002">
    <property type="protein sequence ID" value="GFE79868.1"/>
    <property type="molecule type" value="Genomic_DNA"/>
</dbReference>